<evidence type="ECO:0000313" key="3">
    <source>
        <dbReference type="Proteomes" id="UP001501079"/>
    </source>
</evidence>
<dbReference type="EMBL" id="BAABBW010000001">
    <property type="protein sequence ID" value="GAA4167174.1"/>
    <property type="molecule type" value="Genomic_DNA"/>
</dbReference>
<evidence type="ECO:0000256" key="1">
    <source>
        <dbReference type="SAM" id="MobiDB-lite"/>
    </source>
</evidence>
<feature type="compositionally biased region" description="Low complexity" evidence="1">
    <location>
        <begin position="62"/>
        <end position="71"/>
    </location>
</feature>
<dbReference type="RefSeq" id="WP_344751207.1">
    <property type="nucleotide sequence ID" value="NZ_BAABBW010000001.1"/>
</dbReference>
<protein>
    <submittedName>
        <fullName evidence="2">Uncharacterized protein</fullName>
    </submittedName>
</protein>
<gene>
    <name evidence="2" type="ORF">GCM10022287_00320</name>
</gene>
<accession>A0ABP7ZPB1</accession>
<proteinExistence type="predicted"/>
<reference evidence="3" key="1">
    <citation type="journal article" date="2019" name="Int. J. Syst. Evol. Microbiol.">
        <title>The Global Catalogue of Microorganisms (GCM) 10K type strain sequencing project: providing services to taxonomists for standard genome sequencing and annotation.</title>
        <authorList>
            <consortium name="The Broad Institute Genomics Platform"/>
            <consortium name="The Broad Institute Genome Sequencing Center for Infectious Disease"/>
            <person name="Wu L."/>
            <person name="Ma J."/>
        </authorList>
    </citation>
    <scope>NUCLEOTIDE SEQUENCE [LARGE SCALE GENOMIC DNA]</scope>
    <source>
        <strain evidence="3">JCM 17591</strain>
    </source>
</reference>
<dbReference type="Proteomes" id="UP001501079">
    <property type="component" value="Unassembled WGS sequence"/>
</dbReference>
<evidence type="ECO:0000313" key="2">
    <source>
        <dbReference type="EMBL" id="GAA4167174.1"/>
    </source>
</evidence>
<keyword evidence="3" id="KW-1185">Reference proteome</keyword>
<organism evidence="2 3">
    <name type="scientific">Gryllotalpicola koreensis</name>
    <dbReference type="NCBI Taxonomy" id="993086"/>
    <lineage>
        <taxon>Bacteria</taxon>
        <taxon>Bacillati</taxon>
        <taxon>Actinomycetota</taxon>
        <taxon>Actinomycetes</taxon>
        <taxon>Micrococcales</taxon>
        <taxon>Microbacteriaceae</taxon>
        <taxon>Gryllotalpicola</taxon>
    </lineage>
</organism>
<name>A0ABP7ZPB1_9MICO</name>
<feature type="region of interest" description="Disordered" evidence="1">
    <location>
        <begin position="38"/>
        <end position="104"/>
    </location>
</feature>
<sequence>MKLRRIVIAAVAAAAVIVAAGIVVSFLPTKSGHSVAQSVLGGVPTPRADGAGGTSHQPPTPGASKPSSKSSPKQDDSLIDGVGHGGSEQIPTATPTPYRLHPTAPPASIKAADLVVAPNSKVTSKSVTSAQGTTQLVIDATTSSKPADTIAFYQGVLTSLGMTGKPLPAVGGSTAIGFSKGATTVTLTVSAHGKGSNYLIFGVLRTGA</sequence>
<comment type="caution">
    <text evidence="2">The sequence shown here is derived from an EMBL/GenBank/DDBJ whole genome shotgun (WGS) entry which is preliminary data.</text>
</comment>